<comment type="caution">
    <text evidence="1">The sequence shown here is derived from an EMBL/GenBank/DDBJ whole genome shotgun (WGS) entry which is preliminary data.</text>
</comment>
<dbReference type="Proteomes" id="UP000243524">
    <property type="component" value="Unassembled WGS sequence"/>
</dbReference>
<name>A0A2I0QUW4_9BACI</name>
<protein>
    <submittedName>
        <fullName evidence="1">Recombinase XerC</fullName>
    </submittedName>
</protein>
<evidence type="ECO:0000313" key="1">
    <source>
        <dbReference type="EMBL" id="PKR78084.1"/>
    </source>
</evidence>
<dbReference type="AlphaFoldDB" id="A0A2I0QUW4"/>
<proteinExistence type="predicted"/>
<sequence>MFSINLYIHLDYLIQHFVSIKYVSNKLGQISLLTTADTNLEVTQKKEDELQKFASYTKR</sequence>
<reference evidence="1 2" key="1">
    <citation type="submission" date="2017-06" db="EMBL/GenBank/DDBJ databases">
        <title>the draft geome sequence of Illustriluteabacillus marina B3227.</title>
        <authorList>
            <person name="He R.-H."/>
            <person name="Du Z.-J."/>
        </authorList>
    </citation>
    <scope>NUCLEOTIDE SEQUENCE [LARGE SCALE GENOMIC DNA]</scope>
    <source>
        <strain evidence="1 2">B3227</strain>
    </source>
</reference>
<gene>
    <name evidence="1" type="ORF">CEY16_09205</name>
</gene>
<organism evidence="1 2">
    <name type="scientific">Halalkalibacillus sediminis</name>
    <dbReference type="NCBI Taxonomy" id="2018042"/>
    <lineage>
        <taxon>Bacteria</taxon>
        <taxon>Bacillati</taxon>
        <taxon>Bacillota</taxon>
        <taxon>Bacilli</taxon>
        <taxon>Bacillales</taxon>
        <taxon>Bacillaceae</taxon>
        <taxon>Halalkalibacillus</taxon>
    </lineage>
</organism>
<evidence type="ECO:0000313" key="2">
    <source>
        <dbReference type="Proteomes" id="UP000243524"/>
    </source>
</evidence>
<accession>A0A2I0QUW4</accession>
<keyword evidence="2" id="KW-1185">Reference proteome</keyword>
<dbReference type="EMBL" id="PJNH01000002">
    <property type="protein sequence ID" value="PKR78084.1"/>
    <property type="molecule type" value="Genomic_DNA"/>
</dbReference>